<dbReference type="Pfam" id="PF02221">
    <property type="entry name" value="E1_DerP2_DerF2"/>
    <property type="match status" value="1"/>
</dbReference>
<protein>
    <recommendedName>
        <fullName evidence="4">Phosphatidylglycerol/phosphatidylinositol transfer protein</fullName>
    </recommendedName>
</protein>
<accession>A0A8H3AV19</accession>
<gene>
    <name evidence="10" type="ORF">RDB_LOCUS70099</name>
</gene>
<evidence type="ECO:0000259" key="9">
    <source>
        <dbReference type="SMART" id="SM00737"/>
    </source>
</evidence>
<dbReference type="GO" id="GO:0032366">
    <property type="term" value="P:intracellular sterol transport"/>
    <property type="evidence" value="ECO:0007669"/>
    <property type="project" value="InterPro"/>
</dbReference>
<dbReference type="SUPFAM" id="SSF81296">
    <property type="entry name" value="E set domains"/>
    <property type="match status" value="1"/>
</dbReference>
<evidence type="ECO:0000256" key="4">
    <source>
        <dbReference type="ARBA" id="ARBA00016056"/>
    </source>
</evidence>
<dbReference type="Gene3D" id="2.70.220.10">
    <property type="entry name" value="Ganglioside GM2 activator"/>
    <property type="match status" value="1"/>
</dbReference>
<organism evidence="10 11">
    <name type="scientific">Rhizoctonia solani</name>
    <dbReference type="NCBI Taxonomy" id="456999"/>
    <lineage>
        <taxon>Eukaryota</taxon>
        <taxon>Fungi</taxon>
        <taxon>Dikarya</taxon>
        <taxon>Basidiomycota</taxon>
        <taxon>Agaricomycotina</taxon>
        <taxon>Agaricomycetes</taxon>
        <taxon>Cantharellales</taxon>
        <taxon>Ceratobasidiaceae</taxon>
        <taxon>Rhizoctonia</taxon>
    </lineage>
</organism>
<comment type="subunit">
    <text evidence="3">Monomer.</text>
</comment>
<dbReference type="AlphaFoldDB" id="A0A8H3AV19"/>
<feature type="signal peptide" evidence="8">
    <location>
        <begin position="1"/>
        <end position="18"/>
    </location>
</feature>
<dbReference type="EMBL" id="CAJMWQ010001217">
    <property type="protein sequence ID" value="CAE6441219.1"/>
    <property type="molecule type" value="Genomic_DNA"/>
</dbReference>
<dbReference type="InterPro" id="IPR014756">
    <property type="entry name" value="Ig_E-set"/>
</dbReference>
<comment type="similarity">
    <text evidence="2">Belongs to the NPC2 family.</text>
</comment>
<evidence type="ECO:0000313" key="10">
    <source>
        <dbReference type="EMBL" id="CAE6441219.1"/>
    </source>
</evidence>
<proteinExistence type="inferred from homology"/>
<keyword evidence="6 8" id="KW-0732">Signal</keyword>
<evidence type="ECO:0000256" key="5">
    <source>
        <dbReference type="ARBA" id="ARBA00022448"/>
    </source>
</evidence>
<dbReference type="PANTHER" id="PTHR11306:SF0">
    <property type="entry name" value="PHOSPHATIDYLGLYCEROL_PHOSPHATIDYLINOSITOL TRANSFER PROTEIN"/>
    <property type="match status" value="1"/>
</dbReference>
<evidence type="ECO:0000313" key="11">
    <source>
        <dbReference type="Proteomes" id="UP000663826"/>
    </source>
</evidence>
<reference evidence="10" key="1">
    <citation type="submission" date="2021-01" db="EMBL/GenBank/DDBJ databases">
        <authorList>
            <person name="Kaushik A."/>
        </authorList>
    </citation>
    <scope>NUCLEOTIDE SEQUENCE</scope>
    <source>
        <strain evidence="10">AG1-1B</strain>
    </source>
</reference>
<feature type="chain" id="PRO_5034824350" description="Phosphatidylglycerol/phosphatidylinositol transfer protein" evidence="8">
    <location>
        <begin position="19"/>
        <end position="180"/>
    </location>
</feature>
<evidence type="ECO:0000256" key="6">
    <source>
        <dbReference type="ARBA" id="ARBA00022729"/>
    </source>
</evidence>
<dbReference type="CDD" id="cd00917">
    <property type="entry name" value="PG-PI_TP"/>
    <property type="match status" value="1"/>
</dbReference>
<dbReference type="PANTHER" id="PTHR11306">
    <property type="entry name" value="NIEMANN PICK TYPE C2 PROTEIN NPC2-RELATED"/>
    <property type="match status" value="1"/>
</dbReference>
<dbReference type="GO" id="GO:0032934">
    <property type="term" value="F:sterol binding"/>
    <property type="evidence" value="ECO:0007669"/>
    <property type="project" value="InterPro"/>
</dbReference>
<evidence type="ECO:0000256" key="3">
    <source>
        <dbReference type="ARBA" id="ARBA00011245"/>
    </source>
</evidence>
<keyword evidence="5" id="KW-0813">Transport</keyword>
<comment type="caution">
    <text evidence="10">The sequence shown here is derived from an EMBL/GenBank/DDBJ whole genome shotgun (WGS) entry which is preliminary data.</text>
</comment>
<dbReference type="SMART" id="SM00737">
    <property type="entry name" value="ML"/>
    <property type="match status" value="1"/>
</dbReference>
<dbReference type="FunFam" id="2.70.220.10:FF:000002">
    <property type="entry name" value="Phosphatidylglycerol/phosphatidylinositol transfer protein"/>
    <property type="match status" value="1"/>
</dbReference>
<dbReference type="InterPro" id="IPR036846">
    <property type="entry name" value="GM2-AP_sf"/>
</dbReference>
<evidence type="ECO:0000256" key="8">
    <source>
        <dbReference type="SAM" id="SignalP"/>
    </source>
</evidence>
<evidence type="ECO:0000256" key="7">
    <source>
        <dbReference type="ARBA" id="ARBA00023055"/>
    </source>
</evidence>
<name>A0A8H3AV19_9AGAM</name>
<keyword evidence="7" id="KW-0445">Lipid transport</keyword>
<dbReference type="InterPro" id="IPR033917">
    <property type="entry name" value="ML_PG-PI_TP"/>
</dbReference>
<evidence type="ECO:0000256" key="2">
    <source>
        <dbReference type="ARBA" id="ARBA00006370"/>
    </source>
</evidence>
<feature type="domain" description="MD-2-related lipid-recognition" evidence="9">
    <location>
        <begin position="45"/>
        <end position="170"/>
    </location>
</feature>
<dbReference type="InterPro" id="IPR003172">
    <property type="entry name" value="ML_dom"/>
</dbReference>
<sequence>MHIRSSIALLAAALVSQAALIPSVGDLIEQARLGGEPHTTNSWSYSNCGLPTDAVQVKSIKLSPDPPQIGKDLTITARGVVTRKIEDGAYADVTVKLGLVKLLHKEFDICEEARKNNVTVQCPVEPSEYEIVQTVQLPKETPRAKFIVDVKGFTSDEALDADLVCLQLKVDFVGRPWLSL</sequence>
<dbReference type="Proteomes" id="UP000663826">
    <property type="component" value="Unassembled WGS sequence"/>
</dbReference>
<evidence type="ECO:0000256" key="1">
    <source>
        <dbReference type="ARBA" id="ARBA00002053"/>
    </source>
</evidence>
<comment type="function">
    <text evidence="1">Catalyzes the intermembrane transfer of phosphatidylglycerol and phosphatidylinositol.</text>
</comment>
<dbReference type="InterPro" id="IPR039670">
    <property type="entry name" value="NPC2-like"/>
</dbReference>